<accession>A0A385SV15</accession>
<evidence type="ECO:0000256" key="1">
    <source>
        <dbReference type="SAM" id="MobiDB-lite"/>
    </source>
</evidence>
<feature type="chain" id="PRO_5017309921" description="DUF3300 domain-containing protein" evidence="2">
    <location>
        <begin position="18"/>
        <end position="448"/>
    </location>
</feature>
<dbReference type="EMBL" id="CP032382">
    <property type="protein sequence ID" value="AYB34386.1"/>
    <property type="molecule type" value="Genomic_DNA"/>
</dbReference>
<feature type="compositionally biased region" description="Polar residues" evidence="1">
    <location>
        <begin position="378"/>
        <end position="397"/>
    </location>
</feature>
<sequence>MLVLSCMLMAVTSLSFAQGMVDSLSQDESQIISAIAPYSSDMRAAILDVAQYPQVLVKLERVQARTSQSFQDLIAGYPREEQEKFYQVTRFPELTNTLTTGNRKSVDEVKTLIKDYPDNIQQQILSVYQDHYNDLVKINDIYQSSQATVDKLTAKYPAQVQQDFKKVIETPDVMNVLTDHIDLTVSLGESYKNDPAAVTQQLDDLNKKLTEQDAKDLQEYKDAVAKDPKLQTEMKQAAGEFAQQYDQDDTDPTYVANNSYDNYPYPYWYGYPYWYTSPMWYPTPFYYQTGFYYGPGGGLVVVGLPSRFYANWFFGFGYHHYPGLYNHYNTYYNVHRTDIIRRNVFRGFNNAAYSHFSRTTRPAVTNGRTRSTTERAVSHQNTRTVSPARSNSHVSQMNVKPGNFNTRGYSHFNASSFHSSGWQGVGGGFHGGGGGGFHGGGGGMHGRR</sequence>
<feature type="region of interest" description="Disordered" evidence="1">
    <location>
        <begin position="361"/>
        <end position="397"/>
    </location>
</feature>
<evidence type="ECO:0000313" key="4">
    <source>
        <dbReference type="Proteomes" id="UP000266183"/>
    </source>
</evidence>
<keyword evidence="4" id="KW-1185">Reference proteome</keyword>
<dbReference type="KEGG" id="chk:D4L85_29100"/>
<dbReference type="Proteomes" id="UP000266183">
    <property type="component" value="Chromosome"/>
</dbReference>
<name>A0A385SV15_9BACT</name>
<evidence type="ECO:0000256" key="2">
    <source>
        <dbReference type="SAM" id="SignalP"/>
    </source>
</evidence>
<protein>
    <recommendedName>
        <fullName evidence="5">DUF3300 domain-containing protein</fullName>
    </recommendedName>
</protein>
<evidence type="ECO:0008006" key="5">
    <source>
        <dbReference type="Google" id="ProtNLM"/>
    </source>
</evidence>
<evidence type="ECO:0000313" key="3">
    <source>
        <dbReference type="EMBL" id="AYB34386.1"/>
    </source>
</evidence>
<gene>
    <name evidence="3" type="ORF">D4L85_29100</name>
</gene>
<feature type="signal peptide" evidence="2">
    <location>
        <begin position="1"/>
        <end position="17"/>
    </location>
</feature>
<dbReference type="AlphaFoldDB" id="A0A385SV15"/>
<organism evidence="3 4">
    <name type="scientific">Chryseolinea soli</name>
    <dbReference type="NCBI Taxonomy" id="2321403"/>
    <lineage>
        <taxon>Bacteria</taxon>
        <taxon>Pseudomonadati</taxon>
        <taxon>Bacteroidota</taxon>
        <taxon>Cytophagia</taxon>
        <taxon>Cytophagales</taxon>
        <taxon>Fulvivirgaceae</taxon>
        <taxon>Chryseolinea</taxon>
    </lineage>
</organism>
<reference evidence="4" key="1">
    <citation type="submission" date="2018-09" db="EMBL/GenBank/DDBJ databases">
        <title>Chryseolinea sp. KIS68-18 isolated from soil.</title>
        <authorList>
            <person name="Weon H.-Y."/>
            <person name="Kwon S.-W."/>
            <person name="Lee S.A."/>
        </authorList>
    </citation>
    <scope>NUCLEOTIDE SEQUENCE [LARGE SCALE GENOMIC DNA]</scope>
    <source>
        <strain evidence="4">KIS68-18</strain>
    </source>
</reference>
<feature type="compositionally biased region" description="Polar residues" evidence="1">
    <location>
        <begin position="361"/>
        <end position="370"/>
    </location>
</feature>
<proteinExistence type="predicted"/>
<keyword evidence="2" id="KW-0732">Signal</keyword>